<protein>
    <submittedName>
        <fullName evidence="2">Uncharacterized protein</fullName>
    </submittedName>
</protein>
<accession>A0A8S2RHQ7</accession>
<sequence>MQCEWQHLQYIFQCASRLKYLNIQLTSSRFFPFRRARLVLPKKVDVISVPTLHTLIIRVDDEDPKMFDILTQWLRAMPFLRCLEVNTHSILADGSAWELVFKTSLQLLSHFSLNINLFHQENIAHRTVLDSFQSPFWIAKKNFRITITVQDEVDNNTEVAIRAHSDSWRQLNWTDSSTYDPTYNPTTIGWWTAPQRSVNDDVHVIHCITTLCLS</sequence>
<organism evidence="2 3">
    <name type="scientific">Didymodactylos carnosus</name>
    <dbReference type="NCBI Taxonomy" id="1234261"/>
    <lineage>
        <taxon>Eukaryota</taxon>
        <taxon>Metazoa</taxon>
        <taxon>Spiralia</taxon>
        <taxon>Gnathifera</taxon>
        <taxon>Rotifera</taxon>
        <taxon>Eurotatoria</taxon>
        <taxon>Bdelloidea</taxon>
        <taxon>Philodinida</taxon>
        <taxon>Philodinidae</taxon>
        <taxon>Didymodactylos</taxon>
    </lineage>
</organism>
<comment type="caution">
    <text evidence="2">The sequence shown here is derived from an EMBL/GenBank/DDBJ whole genome shotgun (WGS) entry which is preliminary data.</text>
</comment>
<evidence type="ECO:0000313" key="3">
    <source>
        <dbReference type="Proteomes" id="UP000682733"/>
    </source>
</evidence>
<dbReference type="Proteomes" id="UP000677228">
    <property type="component" value="Unassembled WGS sequence"/>
</dbReference>
<dbReference type="EMBL" id="CAJOBA010044757">
    <property type="protein sequence ID" value="CAF4168171.1"/>
    <property type="molecule type" value="Genomic_DNA"/>
</dbReference>
<gene>
    <name evidence="1" type="ORF">OVA965_LOCUS31103</name>
    <name evidence="2" type="ORF">TMI583_LOCUS31924</name>
</gene>
<dbReference type="AlphaFoldDB" id="A0A8S2RHQ7"/>
<reference evidence="2" key="1">
    <citation type="submission" date="2021-02" db="EMBL/GenBank/DDBJ databases">
        <authorList>
            <person name="Nowell W R."/>
        </authorList>
    </citation>
    <scope>NUCLEOTIDE SEQUENCE</scope>
</reference>
<proteinExistence type="predicted"/>
<evidence type="ECO:0000313" key="2">
    <source>
        <dbReference type="EMBL" id="CAF4168171.1"/>
    </source>
</evidence>
<dbReference type="Proteomes" id="UP000682733">
    <property type="component" value="Unassembled WGS sequence"/>
</dbReference>
<dbReference type="EMBL" id="CAJNOK010023113">
    <property type="protein sequence ID" value="CAF1357876.1"/>
    <property type="molecule type" value="Genomic_DNA"/>
</dbReference>
<name>A0A8S2RHQ7_9BILA</name>
<evidence type="ECO:0000313" key="1">
    <source>
        <dbReference type="EMBL" id="CAF1357876.1"/>
    </source>
</evidence>
<feature type="non-terminal residue" evidence="2">
    <location>
        <position position="214"/>
    </location>
</feature>